<name>A0A7W3MTY5_9ACTN</name>
<evidence type="ECO:0000313" key="1">
    <source>
        <dbReference type="EMBL" id="MBA9001809.1"/>
    </source>
</evidence>
<gene>
    <name evidence="1" type="ORF">HNR21_000691</name>
</gene>
<organism evidence="1 2">
    <name type="scientific">Thermomonospora cellulosilytica</name>
    <dbReference type="NCBI Taxonomy" id="1411118"/>
    <lineage>
        <taxon>Bacteria</taxon>
        <taxon>Bacillati</taxon>
        <taxon>Actinomycetota</taxon>
        <taxon>Actinomycetes</taxon>
        <taxon>Streptosporangiales</taxon>
        <taxon>Thermomonosporaceae</taxon>
        <taxon>Thermomonospora</taxon>
    </lineage>
</organism>
<dbReference type="RefSeq" id="WP_182704006.1">
    <property type="nucleotide sequence ID" value="NZ_JACJII010000001.1"/>
</dbReference>
<dbReference type="Proteomes" id="UP000539313">
    <property type="component" value="Unassembled WGS sequence"/>
</dbReference>
<sequence length="204" mass="23353">MLEIKRWSICESCAHLKFTENPDHDGKSVYAVRFRYCQAFPGGIPEDIYPGGYDHRLPYPGDGGVRFLFKEGAEQTLRIYERRVPEGERTRDVTEGAREHVRRRGELLERRRAVVQRLVGASRLEIPVHEDGQPALYEVGDARWIGVTTTGRPIPGWRIPEDCARWEPATLERLAALPAEDLFLYVDDQGPLVPLRDLLHVIPE</sequence>
<dbReference type="EMBL" id="JACJII010000001">
    <property type="protein sequence ID" value="MBA9001809.1"/>
    <property type="molecule type" value="Genomic_DNA"/>
</dbReference>
<dbReference type="AlphaFoldDB" id="A0A7W3MTY5"/>
<reference evidence="1 2" key="1">
    <citation type="submission" date="2020-08" db="EMBL/GenBank/DDBJ databases">
        <title>Sequencing the genomes of 1000 actinobacteria strains.</title>
        <authorList>
            <person name="Klenk H.-P."/>
        </authorList>
    </citation>
    <scope>NUCLEOTIDE SEQUENCE [LARGE SCALE GENOMIC DNA]</scope>
    <source>
        <strain evidence="1 2">DSM 45823</strain>
    </source>
</reference>
<accession>A0A7W3MTY5</accession>
<comment type="caution">
    <text evidence="1">The sequence shown here is derived from an EMBL/GenBank/DDBJ whole genome shotgun (WGS) entry which is preliminary data.</text>
</comment>
<protein>
    <submittedName>
        <fullName evidence="1">Uncharacterized protein</fullName>
    </submittedName>
</protein>
<evidence type="ECO:0000313" key="2">
    <source>
        <dbReference type="Proteomes" id="UP000539313"/>
    </source>
</evidence>
<keyword evidence="2" id="KW-1185">Reference proteome</keyword>
<proteinExistence type="predicted"/>